<sequence length="492" mass="53075">MQKLKKRFLSATTALIMGVTAFSGMGVITANAQDYTVHYSLYIGDVQVTNKNYNDILNNGVFKYSPSDNKLTISGDFTGKYIDALRNKQAISSDINNLTIEVKTDSNINGNIRLNEDTTITGSGHLHVEYDNLYDVALRCNKTLKFVDADVSVNSKYVGVGWGSASLDDSENTIVINHSRLDVKSSNEPAVSYKNIVLKDSCIENPVGGYTAAHYICTSSSNAAQEVLISPVDKYGIEIDDVPVTNVNSSDVMGDGKVTYDADTKTLTLKGGTYSYINNTDVEGLTINVADDTTVRNSSSSNNYGKTFEIDEDTTITGKGKLTIDAVSVGIKDRYDSTLTIKNANIDIVAPCALEGPEVDKGFEKLIIINSALNINSSDRAISEFNYGIVLKNCKIVTPEIAIISDRGNVYESDGKTFAKVVKIKPIGVKGDVTGDGKIAVTDITKVAAHIKGKKLLTEEQQALADIDGNGKINVTDLTRIAAHVKGKKLIV</sequence>
<dbReference type="PROSITE" id="PS00018">
    <property type="entry name" value="EF_HAND_1"/>
    <property type="match status" value="1"/>
</dbReference>
<dbReference type="InterPro" id="IPR036439">
    <property type="entry name" value="Dockerin_dom_sf"/>
</dbReference>
<dbReference type="PROSITE" id="PS51766">
    <property type="entry name" value="DOCKERIN"/>
    <property type="match status" value="1"/>
</dbReference>
<evidence type="ECO:0000259" key="2">
    <source>
        <dbReference type="PROSITE" id="PS51766"/>
    </source>
</evidence>
<dbReference type="OrthoDB" id="9816455at2"/>
<evidence type="ECO:0000313" key="4">
    <source>
        <dbReference type="Proteomes" id="UP000182192"/>
    </source>
</evidence>
<keyword evidence="1" id="KW-0732">Signal</keyword>
<dbReference type="GO" id="GO:0004553">
    <property type="term" value="F:hydrolase activity, hydrolyzing O-glycosyl compounds"/>
    <property type="evidence" value="ECO:0007669"/>
    <property type="project" value="InterPro"/>
</dbReference>
<name>A0A1I1K4X1_RUMAL</name>
<dbReference type="Pfam" id="PF00404">
    <property type="entry name" value="Dockerin_1"/>
    <property type="match status" value="1"/>
</dbReference>
<feature type="chain" id="PRO_5010329372" description="Dockerin domain-containing protein" evidence="1">
    <location>
        <begin position="33"/>
        <end position="492"/>
    </location>
</feature>
<gene>
    <name evidence="3" type="ORF">SAMN02910406_01929</name>
</gene>
<dbReference type="InterPro" id="IPR018247">
    <property type="entry name" value="EF_Hand_1_Ca_BS"/>
</dbReference>
<protein>
    <recommendedName>
        <fullName evidence="2">Dockerin domain-containing protein</fullName>
    </recommendedName>
</protein>
<dbReference type="InterPro" id="IPR002105">
    <property type="entry name" value="Dockerin_1_rpt"/>
</dbReference>
<organism evidence="3 4">
    <name type="scientific">Ruminococcus albus</name>
    <dbReference type="NCBI Taxonomy" id="1264"/>
    <lineage>
        <taxon>Bacteria</taxon>
        <taxon>Bacillati</taxon>
        <taxon>Bacillota</taxon>
        <taxon>Clostridia</taxon>
        <taxon>Eubacteriales</taxon>
        <taxon>Oscillospiraceae</taxon>
        <taxon>Ruminococcus</taxon>
    </lineage>
</organism>
<accession>A0A1I1K4X1</accession>
<proteinExistence type="predicted"/>
<dbReference type="Proteomes" id="UP000182192">
    <property type="component" value="Unassembled WGS sequence"/>
</dbReference>
<reference evidence="3 4" key="1">
    <citation type="submission" date="2016-10" db="EMBL/GenBank/DDBJ databases">
        <authorList>
            <person name="de Groot N.N."/>
        </authorList>
    </citation>
    <scope>NUCLEOTIDE SEQUENCE [LARGE SCALE GENOMIC DNA]</scope>
    <source>
        <strain evidence="3 4">AR67</strain>
    </source>
</reference>
<dbReference type="Gene3D" id="1.10.1330.10">
    <property type="entry name" value="Dockerin domain"/>
    <property type="match status" value="1"/>
</dbReference>
<dbReference type="AlphaFoldDB" id="A0A1I1K4X1"/>
<dbReference type="CDD" id="cd14256">
    <property type="entry name" value="Dockerin_I"/>
    <property type="match status" value="1"/>
</dbReference>
<feature type="signal peptide" evidence="1">
    <location>
        <begin position="1"/>
        <end position="32"/>
    </location>
</feature>
<dbReference type="SUPFAM" id="SSF63446">
    <property type="entry name" value="Type I dockerin domain"/>
    <property type="match status" value="1"/>
</dbReference>
<dbReference type="RefSeq" id="WP_143098703.1">
    <property type="nucleotide sequence ID" value="NZ_FOKQ01000015.1"/>
</dbReference>
<feature type="domain" description="Dockerin" evidence="2">
    <location>
        <begin position="426"/>
        <end position="492"/>
    </location>
</feature>
<dbReference type="EMBL" id="FOKQ01000015">
    <property type="protein sequence ID" value="SFC55766.1"/>
    <property type="molecule type" value="Genomic_DNA"/>
</dbReference>
<evidence type="ECO:0000313" key="3">
    <source>
        <dbReference type="EMBL" id="SFC55766.1"/>
    </source>
</evidence>
<dbReference type="InterPro" id="IPR016134">
    <property type="entry name" value="Dockerin_dom"/>
</dbReference>
<evidence type="ECO:0000256" key="1">
    <source>
        <dbReference type="SAM" id="SignalP"/>
    </source>
</evidence>
<dbReference type="GO" id="GO:0000272">
    <property type="term" value="P:polysaccharide catabolic process"/>
    <property type="evidence" value="ECO:0007669"/>
    <property type="project" value="InterPro"/>
</dbReference>